<feature type="transmembrane region" description="Helical" evidence="1">
    <location>
        <begin position="175"/>
        <end position="193"/>
    </location>
</feature>
<protein>
    <submittedName>
        <fullName evidence="4">Membrane protein</fullName>
    </submittedName>
</protein>
<comment type="caution">
    <text evidence="4">The sequence shown here is derived from an EMBL/GenBank/DDBJ whole genome shotgun (WGS) entry which is preliminary data.</text>
</comment>
<reference evidence="4" key="1">
    <citation type="submission" date="2021-01" db="EMBL/GenBank/DDBJ databases">
        <title>Whole genome shotgun sequence of Planosporangium mesophilum NBRC 109066.</title>
        <authorList>
            <person name="Komaki H."/>
            <person name="Tamura T."/>
        </authorList>
    </citation>
    <scope>NUCLEOTIDE SEQUENCE</scope>
    <source>
        <strain evidence="4">NBRC 109066</strain>
    </source>
</reference>
<organism evidence="4 5">
    <name type="scientific">Planosporangium mesophilum</name>
    <dbReference type="NCBI Taxonomy" id="689768"/>
    <lineage>
        <taxon>Bacteria</taxon>
        <taxon>Bacillati</taxon>
        <taxon>Actinomycetota</taxon>
        <taxon>Actinomycetes</taxon>
        <taxon>Micromonosporales</taxon>
        <taxon>Micromonosporaceae</taxon>
        <taxon>Planosporangium</taxon>
    </lineage>
</organism>
<feature type="transmembrane region" description="Helical" evidence="1">
    <location>
        <begin position="148"/>
        <end position="168"/>
    </location>
</feature>
<feature type="transmembrane region" description="Helical" evidence="1">
    <location>
        <begin position="109"/>
        <end position="128"/>
    </location>
</feature>
<evidence type="ECO:0000256" key="1">
    <source>
        <dbReference type="PROSITE-ProRule" id="PRU00244"/>
    </source>
</evidence>
<feature type="transmembrane region" description="Helical" evidence="1">
    <location>
        <begin position="15"/>
        <end position="32"/>
    </location>
</feature>
<keyword evidence="1" id="KW-1133">Transmembrane helix</keyword>
<evidence type="ECO:0000256" key="2">
    <source>
        <dbReference type="SAM" id="MobiDB-lite"/>
    </source>
</evidence>
<accession>A0A8J3TJW8</accession>
<dbReference type="GO" id="GO:0016020">
    <property type="term" value="C:membrane"/>
    <property type="evidence" value="ECO:0007669"/>
    <property type="project" value="UniProtKB-UniRule"/>
</dbReference>
<dbReference type="RefSeq" id="WP_168118339.1">
    <property type="nucleotide sequence ID" value="NZ_BOON01000091.1"/>
</dbReference>
<proteinExistence type="predicted"/>
<feature type="domain" description="MHYT" evidence="3">
    <location>
        <begin position="9"/>
        <end position="199"/>
    </location>
</feature>
<keyword evidence="1" id="KW-0812">Transmembrane</keyword>
<feature type="compositionally biased region" description="Polar residues" evidence="2">
    <location>
        <begin position="258"/>
        <end position="268"/>
    </location>
</feature>
<dbReference type="PANTHER" id="PTHR35152">
    <property type="entry name" value="DOMAIN SIGNALLING PROTEIN, PUTATIVE (AFU_ORTHOLOGUE AFUA_5G11310)-RELATED"/>
    <property type="match status" value="1"/>
</dbReference>
<evidence type="ECO:0000313" key="4">
    <source>
        <dbReference type="EMBL" id="GII26547.1"/>
    </source>
</evidence>
<keyword evidence="5" id="KW-1185">Reference proteome</keyword>
<name>A0A8J3TJW8_9ACTN</name>
<dbReference type="PROSITE" id="PS50924">
    <property type="entry name" value="MHYT"/>
    <property type="match status" value="1"/>
</dbReference>
<feature type="transmembrane region" description="Helical" evidence="1">
    <location>
        <begin position="85"/>
        <end position="102"/>
    </location>
</feature>
<dbReference type="Proteomes" id="UP000599074">
    <property type="component" value="Unassembled WGS sequence"/>
</dbReference>
<feature type="region of interest" description="Disordered" evidence="2">
    <location>
        <begin position="249"/>
        <end position="268"/>
    </location>
</feature>
<dbReference type="Pfam" id="PF03707">
    <property type="entry name" value="MHYT"/>
    <property type="match status" value="3"/>
</dbReference>
<evidence type="ECO:0000259" key="3">
    <source>
        <dbReference type="PROSITE" id="PS50924"/>
    </source>
</evidence>
<sequence>MAGVHNFAFGWTSPTLAYVMSFLGSLLGLVLATRAREVEGRSRARWLALAAVAIGGTGIWLMHFMAMIGFDVPSTVVRYDVPKTLVSAVIAVLIVGIGLFTVGMGRPQVWKLLVGGPITGLGVAAMHYTGMAAMNMGGVVTYDPTRVVLSVAIAVVAATVALWFALVIRGTTATVPAALVMGAAVCGMHYTGMSAVRVELATEPAAIHGVGPFVLLIPIIVLACLVITALAYVTIGLAMRKEDQRADRVAGRPRVRIPTQSTAQQQTAELPQLAVDRQLDRYLNRRR</sequence>
<feature type="transmembrane region" description="Helical" evidence="1">
    <location>
        <begin position="44"/>
        <end position="65"/>
    </location>
</feature>
<feature type="transmembrane region" description="Helical" evidence="1">
    <location>
        <begin position="213"/>
        <end position="238"/>
    </location>
</feature>
<keyword evidence="1" id="KW-0472">Membrane</keyword>
<dbReference type="InterPro" id="IPR005330">
    <property type="entry name" value="MHYT_dom"/>
</dbReference>
<dbReference type="PANTHER" id="PTHR35152:SF1">
    <property type="entry name" value="DOMAIN SIGNALLING PROTEIN, PUTATIVE (AFU_ORTHOLOGUE AFUA_5G11310)-RELATED"/>
    <property type="match status" value="1"/>
</dbReference>
<dbReference type="AlphaFoldDB" id="A0A8J3TJW8"/>
<evidence type="ECO:0000313" key="5">
    <source>
        <dbReference type="Proteomes" id="UP000599074"/>
    </source>
</evidence>
<dbReference type="EMBL" id="BOON01000091">
    <property type="protein sequence ID" value="GII26547.1"/>
    <property type="molecule type" value="Genomic_DNA"/>
</dbReference>
<gene>
    <name evidence="4" type="ORF">Pme01_61440</name>
</gene>